<reference evidence="4" key="1">
    <citation type="journal article" date="2014" name="Int. J. Syst. Evol. Microbiol.">
        <title>Complete genome sequence of Corynebacterium casei LMG S-19264T (=DSM 44701T), isolated from a smear-ripened cheese.</title>
        <authorList>
            <consortium name="US DOE Joint Genome Institute (JGI-PGF)"/>
            <person name="Walter F."/>
            <person name="Albersmeier A."/>
            <person name="Kalinowski J."/>
            <person name="Ruckert C."/>
        </authorList>
    </citation>
    <scope>NUCLEOTIDE SEQUENCE</scope>
    <source>
        <strain evidence="4">JCM 14719</strain>
    </source>
</reference>
<evidence type="ECO:0000256" key="1">
    <source>
        <dbReference type="ARBA" id="ARBA00022723"/>
    </source>
</evidence>
<sequence>MTDLLADSAPRGATLAAAERGGPPSAQNGCTAVLFVGHGSRDPEGNAELLRFTAALTPRLPVPVVETCFLELTEPTIAEGIARCVGRGAAHVVVVPISLFAAGHAKLHIPAALDEARERYPTVRFTYARPVGVHDKVLAILLDRLREAGFSPGAADLAETAVLVVGRGSSDPDANSDLFKISRLLWERTRVGWVETAFAGITAPLLAEGLERCVRLGARRVYVLPYFLFTGVLIKRMADEVAAFAARHPERRVHLARYFGLHPLLADILIERAQEALAGEVRMSCDLCTYRLLAAAHASHDPHHHHHHHHHHDPAHGHRHAHAHGADDGSGPAGAWDASAPARDGAAVAADPEHRQKGVGR</sequence>
<feature type="compositionally biased region" description="Low complexity" evidence="3">
    <location>
        <begin position="329"/>
        <end position="350"/>
    </location>
</feature>
<dbReference type="EMBL" id="BMOF01000004">
    <property type="protein sequence ID" value="GGJ93550.1"/>
    <property type="molecule type" value="Genomic_DNA"/>
</dbReference>
<dbReference type="AlphaFoldDB" id="A0A8J3B6Q0"/>
<dbReference type="Gene3D" id="3.40.50.1400">
    <property type="match status" value="2"/>
</dbReference>
<gene>
    <name evidence="4" type="ORF">GCM10007043_04100</name>
</gene>
<dbReference type="PANTHER" id="PTHR33542">
    <property type="entry name" value="SIROHYDROCHLORIN FERROCHELATASE, CHLOROPLASTIC"/>
    <property type="match status" value="1"/>
</dbReference>
<evidence type="ECO:0000256" key="3">
    <source>
        <dbReference type="SAM" id="MobiDB-lite"/>
    </source>
</evidence>
<evidence type="ECO:0008006" key="6">
    <source>
        <dbReference type="Google" id="ProtNLM"/>
    </source>
</evidence>
<reference evidence="4" key="2">
    <citation type="submission" date="2020-09" db="EMBL/GenBank/DDBJ databases">
        <authorList>
            <person name="Sun Q."/>
            <person name="Ohkuma M."/>
        </authorList>
    </citation>
    <scope>NUCLEOTIDE SEQUENCE</scope>
    <source>
        <strain evidence="4">JCM 14719</strain>
    </source>
</reference>
<name>A0A8J3B6Q0_9BACI</name>
<evidence type="ECO:0000313" key="4">
    <source>
        <dbReference type="EMBL" id="GGJ93550.1"/>
    </source>
</evidence>
<dbReference type="InterPro" id="IPR002762">
    <property type="entry name" value="CbiX-like"/>
</dbReference>
<dbReference type="RefSeq" id="WP_188816660.1">
    <property type="nucleotide sequence ID" value="NZ_BMOF01000004.1"/>
</dbReference>
<dbReference type="GO" id="GO:0046872">
    <property type="term" value="F:metal ion binding"/>
    <property type="evidence" value="ECO:0007669"/>
    <property type="project" value="UniProtKB-KW"/>
</dbReference>
<keyword evidence="1" id="KW-0479">Metal-binding</keyword>
<evidence type="ECO:0000313" key="5">
    <source>
        <dbReference type="Proteomes" id="UP000637720"/>
    </source>
</evidence>
<dbReference type="CDD" id="cd03414">
    <property type="entry name" value="CbiX_SirB_C"/>
    <property type="match status" value="1"/>
</dbReference>
<feature type="region of interest" description="Disordered" evidence="3">
    <location>
        <begin position="299"/>
        <end position="361"/>
    </location>
</feature>
<dbReference type="SUPFAM" id="SSF53800">
    <property type="entry name" value="Chelatase"/>
    <property type="match status" value="1"/>
</dbReference>
<dbReference type="PANTHER" id="PTHR33542:SF3">
    <property type="entry name" value="SIROHYDROCHLORIN FERROCHELATASE, CHLOROPLASTIC"/>
    <property type="match status" value="1"/>
</dbReference>
<organism evidence="4 5">
    <name type="scientific">Calditerricola satsumensis</name>
    <dbReference type="NCBI Taxonomy" id="373054"/>
    <lineage>
        <taxon>Bacteria</taxon>
        <taxon>Bacillati</taxon>
        <taxon>Bacillota</taxon>
        <taxon>Bacilli</taxon>
        <taxon>Bacillales</taxon>
        <taxon>Bacillaceae</taxon>
        <taxon>Calditerricola</taxon>
    </lineage>
</organism>
<dbReference type="InterPro" id="IPR050963">
    <property type="entry name" value="Sirohydro_Cobaltochel/CbiX"/>
</dbReference>
<keyword evidence="2" id="KW-0456">Lyase</keyword>
<keyword evidence="5" id="KW-1185">Reference proteome</keyword>
<protein>
    <recommendedName>
        <fullName evidence="6">Sirohydrochlorin chelatase</fullName>
    </recommendedName>
</protein>
<dbReference type="Proteomes" id="UP000637720">
    <property type="component" value="Unassembled WGS sequence"/>
</dbReference>
<dbReference type="GO" id="GO:0016829">
    <property type="term" value="F:lyase activity"/>
    <property type="evidence" value="ECO:0007669"/>
    <property type="project" value="UniProtKB-KW"/>
</dbReference>
<evidence type="ECO:0000256" key="2">
    <source>
        <dbReference type="ARBA" id="ARBA00023239"/>
    </source>
</evidence>
<accession>A0A8J3B6Q0</accession>
<dbReference type="CDD" id="cd03416">
    <property type="entry name" value="CbiX_SirB_N"/>
    <property type="match status" value="1"/>
</dbReference>
<proteinExistence type="predicted"/>
<feature type="compositionally biased region" description="Basic and acidic residues" evidence="3">
    <location>
        <begin position="351"/>
        <end position="361"/>
    </location>
</feature>
<comment type="caution">
    <text evidence="4">The sequence shown here is derived from an EMBL/GenBank/DDBJ whole genome shotgun (WGS) entry which is preliminary data.</text>
</comment>
<feature type="compositionally biased region" description="Basic residues" evidence="3">
    <location>
        <begin position="302"/>
        <end position="323"/>
    </location>
</feature>
<dbReference type="Pfam" id="PF01903">
    <property type="entry name" value="CbiX"/>
    <property type="match status" value="2"/>
</dbReference>